<keyword evidence="2" id="KW-1185">Reference proteome</keyword>
<gene>
    <name evidence="1" type="ORF">PAQU9191_01729</name>
</gene>
<protein>
    <submittedName>
        <fullName evidence="1">Uncharacterized protein</fullName>
    </submittedName>
</protein>
<proteinExistence type="predicted"/>
<dbReference type="AlphaFoldDB" id="A0A1Y6L1I4"/>
<evidence type="ECO:0000313" key="2">
    <source>
        <dbReference type="Proteomes" id="UP000196485"/>
    </source>
</evidence>
<organism evidence="1 2">
    <name type="scientific">Photobacterium aquimaris</name>
    <dbReference type="NCBI Taxonomy" id="512643"/>
    <lineage>
        <taxon>Bacteria</taxon>
        <taxon>Pseudomonadati</taxon>
        <taxon>Pseudomonadota</taxon>
        <taxon>Gammaproteobacteria</taxon>
        <taxon>Vibrionales</taxon>
        <taxon>Vibrionaceae</taxon>
        <taxon>Photobacterium</taxon>
    </lineage>
</organism>
<reference evidence="2" key="1">
    <citation type="submission" date="2017-06" db="EMBL/GenBank/DDBJ databases">
        <authorList>
            <person name="Rodrigo-Torres L."/>
            <person name="Arahal R. D."/>
            <person name="Lucena T."/>
        </authorList>
    </citation>
    <scope>NUCLEOTIDE SEQUENCE [LARGE SCALE GENOMIC DNA]</scope>
    <source>
        <strain evidence="2">type strain: CECT 9192</strain>
    </source>
</reference>
<sequence length="50" mass="5796">MRQLSDYQQQIQSLVCNEEYSLTQAILLLRSLLENIENDEAITDIAMHAE</sequence>
<dbReference type="EMBL" id="FYAH01000002">
    <property type="protein sequence ID" value="SMY16498.1"/>
    <property type="molecule type" value="Genomic_DNA"/>
</dbReference>
<dbReference type="RefSeq" id="WP_159457141.1">
    <property type="nucleotide sequence ID" value="NZ_FYAH01000002.1"/>
</dbReference>
<accession>A0A1Y6L1I4</accession>
<name>A0A1Y6L1I4_9GAMM</name>
<dbReference type="Proteomes" id="UP000196485">
    <property type="component" value="Unassembled WGS sequence"/>
</dbReference>
<evidence type="ECO:0000313" key="1">
    <source>
        <dbReference type="EMBL" id="SMY16498.1"/>
    </source>
</evidence>